<evidence type="ECO:0000313" key="2">
    <source>
        <dbReference type="Proteomes" id="UP000827872"/>
    </source>
</evidence>
<dbReference type="EMBL" id="CM037614">
    <property type="protein sequence ID" value="KAH8016094.1"/>
    <property type="molecule type" value="Genomic_DNA"/>
</dbReference>
<sequence>MGSSKIYGLCGMNFTAFEDWVRLEGTSVPNPNIVILVSTRLSQVSSPQPGCPSPSIPPGKVISSSQKHSKKALKQALKQKQRKQQQCRVSLPVSSNHLLLQQHTKAASPSPPTKPAWEGKQSDGHSSSPQNSTSSSSPSIKAEPSLPVLGKKPFQRSERLHARQLKRTKCAEIDVETPDSILVNTNLRALINKLTFSLLPADCQQRLLLLLPEVDRPVGLDGLSKLSSSALNNEFFTSAAQGWKERLSEGEFTPEMQLRLRQELEKEKKVELWKEHFFESYYGQSSGLSPEESKQLTSSIPTSLAQAAQLQQCLPISAAVPSKEAASPGDAKAQDLLVSTPPPAAATSKGGEEEQLQAPKPAELLSSSDSSLSSRSSDQTPHGPSTGIKEEPGREMPHFGSLESPGKETSSKPKSPAAAGSKGTPGEESQETPTKEPSVTGAEQMDTGIQGLKRKSESPEQALTTPEKRPHITENSHPSPPFQSPPQPFPAAPVPKVPPLRIPVSRIHGPSLPFPTSQVSPRPIFPCTITSPRRTGVRTLADIKARAQMARARRAAAAAEAAASIAASAASIVEAIPGPGPGGGNKGEERGSTASGKLHGAATQADTPDLADTGSGAGPRRPLPLGPGSQAPAAPPTTEQAAPCSVARTQLQPVPSLQPRTPGSCPRAETPSAAQPAVASVGSLTASPSQGAWASLSSGCGLQPRRDQPGESSSAPSQQAEAASDPELQPASKSLPEAGLAANPGVSQSTTHSPSLPPLSAIPFKPSPVPQAGIVATPPKAIPSHSTLLVAHGLKVLPATLGAAEIAPLSKTSSSIPANNPLVAQLLQGKEVPMEQILPKPLTRVEMQTIPFPLNEHREPVVPTRPPERQHHQVPLQPGGKPDFTPSRQQIPHGMQPFPPITGQELWNPPGDLHPNQEALGQLAREHVLQALMQRVSRQKLPSPTTPPSQLTLPPPDFPVESSSTSQSFMLGFMGRRTSKPAMSGHYLLNVSTYGRGSEHLRRKLVMHPGNIVFPAGPKKEFEEQEQAAGDSSSGEDGRNTDGEGSTDEEECVVVNQKSLTHVGKGGQVSHQASSVKAEQVAQGTHLFSAGQELAGSATERGCIQAVQEKAAQTTRAEMRPWSTELHASAPADPAPPQPLLLSPSLPSRLFGNPAATQLVGPGYSGTINVSTSPDMHQEALLTGLSDPSSIGDVVSFSVTVTTIPAGQSASTGSRGQPLPAQAFSDSSGLEDLPSKCYCRLKAMIMCKGCGAFCHDDCIGPSKLCVSCLVVR</sequence>
<organism evidence="1 2">
    <name type="scientific">Sphaerodactylus townsendi</name>
    <dbReference type="NCBI Taxonomy" id="933632"/>
    <lineage>
        <taxon>Eukaryota</taxon>
        <taxon>Metazoa</taxon>
        <taxon>Chordata</taxon>
        <taxon>Craniata</taxon>
        <taxon>Vertebrata</taxon>
        <taxon>Euteleostomi</taxon>
        <taxon>Lepidosauria</taxon>
        <taxon>Squamata</taxon>
        <taxon>Bifurcata</taxon>
        <taxon>Gekkota</taxon>
        <taxon>Sphaerodactylidae</taxon>
        <taxon>Sphaerodactylus</taxon>
    </lineage>
</organism>
<reference evidence="1" key="1">
    <citation type="submission" date="2021-08" db="EMBL/GenBank/DDBJ databases">
        <title>The first chromosome-level gecko genome reveals the dynamic sex chromosomes of Neotropical dwarf geckos (Sphaerodactylidae: Sphaerodactylus).</title>
        <authorList>
            <person name="Pinto B.J."/>
            <person name="Keating S.E."/>
            <person name="Gamble T."/>
        </authorList>
    </citation>
    <scope>NUCLEOTIDE SEQUENCE</scope>
    <source>
        <strain evidence="1">TG3544</strain>
    </source>
</reference>
<gene>
    <name evidence="1" type="ORF">K3G42_011915</name>
</gene>
<accession>A0ACB8GA76</accession>
<comment type="caution">
    <text evidence="1">The sequence shown here is derived from an EMBL/GenBank/DDBJ whole genome shotgun (WGS) entry which is preliminary data.</text>
</comment>
<protein>
    <submittedName>
        <fullName evidence="1">Uncharacterized protein</fullName>
    </submittedName>
</protein>
<proteinExistence type="predicted"/>
<keyword evidence="2" id="KW-1185">Reference proteome</keyword>
<dbReference type="Proteomes" id="UP000827872">
    <property type="component" value="Linkage Group LG01"/>
</dbReference>
<evidence type="ECO:0000313" key="1">
    <source>
        <dbReference type="EMBL" id="KAH8016094.1"/>
    </source>
</evidence>
<name>A0ACB8GA76_9SAUR</name>